<dbReference type="Proteomes" id="UP000799437">
    <property type="component" value="Unassembled WGS sequence"/>
</dbReference>
<name>A0A6A6W725_9PEZI</name>
<feature type="coiled-coil region" evidence="1">
    <location>
        <begin position="121"/>
        <end position="166"/>
    </location>
</feature>
<feature type="compositionally biased region" description="Acidic residues" evidence="2">
    <location>
        <begin position="596"/>
        <end position="605"/>
    </location>
</feature>
<reference evidence="3" key="1">
    <citation type="journal article" date="2020" name="Stud. Mycol.">
        <title>101 Dothideomycetes genomes: a test case for predicting lifestyles and emergence of pathogens.</title>
        <authorList>
            <person name="Haridas S."/>
            <person name="Albert R."/>
            <person name="Binder M."/>
            <person name="Bloem J."/>
            <person name="Labutti K."/>
            <person name="Salamov A."/>
            <person name="Andreopoulos B."/>
            <person name="Baker S."/>
            <person name="Barry K."/>
            <person name="Bills G."/>
            <person name="Bluhm B."/>
            <person name="Cannon C."/>
            <person name="Castanera R."/>
            <person name="Culley D."/>
            <person name="Daum C."/>
            <person name="Ezra D."/>
            <person name="Gonzalez J."/>
            <person name="Henrissat B."/>
            <person name="Kuo A."/>
            <person name="Liang C."/>
            <person name="Lipzen A."/>
            <person name="Lutzoni F."/>
            <person name="Magnuson J."/>
            <person name="Mondo S."/>
            <person name="Nolan M."/>
            <person name="Ohm R."/>
            <person name="Pangilinan J."/>
            <person name="Park H.-J."/>
            <person name="Ramirez L."/>
            <person name="Alfaro M."/>
            <person name="Sun H."/>
            <person name="Tritt A."/>
            <person name="Yoshinaga Y."/>
            <person name="Zwiers L.-H."/>
            <person name="Turgeon B."/>
            <person name="Goodwin S."/>
            <person name="Spatafora J."/>
            <person name="Crous P."/>
            <person name="Grigoriev I."/>
        </authorList>
    </citation>
    <scope>NUCLEOTIDE SEQUENCE</scope>
    <source>
        <strain evidence="3">CBS 121739</strain>
    </source>
</reference>
<keyword evidence="4" id="KW-1185">Reference proteome</keyword>
<sequence>METDSTVGDIETQRDGAPDVYSRRVHARSSDMSIFNFSSFAEYRDYQTEILQTWLQQQVESHLDYSDDELDFHSNPGMVIRGRIAQIRFLILERGWTLRQACQATYKRIQDDYRIGREQSARQAEREVIRLARARQRALRQSEREAARIQNQCDRLTDRLARQIEEEARSTARTTETVVDSIVPSGGTYHASENRLSVRDVAISLPGPRMPHMPAVEPGRSGNSARASVTTPAPVTHRNSNSAPNTEIQHSIAQLPLLGTQATTSSSDPLAAPVAMIASIQNGVYRPDATAAIRSLEAVVDERDNGGLSEGIVASRAAHSALIAMRTLEELIDDQVALMHNQEPIGGRLQVGESPHQEYLYWEQLLRRFITTHNLSNTLSISATQCYSMLLNIWTYVVGLQQCIGLHPAISPVAAILLPVRPESNRTFIGAGVPGSITDTRENRARRAALNGMPNIAHANEMSPAQRLAQMTAENRADARRLTLELARLDGINAAQQGNRPTRQLQQLAAQHTGNADQESELIELLRQAELLRQRLYATNASQDRLERMIQLRDAQRATASLRSVESRVETPPHTDALQDSQHRMIGSNNGSGEGDTGEENSEDM</sequence>
<proteinExistence type="predicted"/>
<gene>
    <name evidence="3" type="ORF">EJ05DRAFT_475672</name>
</gene>
<dbReference type="GeneID" id="54484914"/>
<dbReference type="RefSeq" id="XP_033600796.1">
    <property type="nucleotide sequence ID" value="XM_033743860.1"/>
</dbReference>
<feature type="compositionally biased region" description="Polar residues" evidence="2">
    <location>
        <begin position="221"/>
        <end position="245"/>
    </location>
</feature>
<evidence type="ECO:0000256" key="1">
    <source>
        <dbReference type="SAM" id="Coils"/>
    </source>
</evidence>
<evidence type="ECO:0000256" key="2">
    <source>
        <dbReference type="SAM" id="MobiDB-lite"/>
    </source>
</evidence>
<feature type="region of interest" description="Disordered" evidence="2">
    <location>
        <begin position="561"/>
        <end position="605"/>
    </location>
</feature>
<accession>A0A6A6W725</accession>
<dbReference type="EMBL" id="ML996571">
    <property type="protein sequence ID" value="KAF2758345.1"/>
    <property type="molecule type" value="Genomic_DNA"/>
</dbReference>
<dbReference type="AlphaFoldDB" id="A0A6A6W725"/>
<feature type="region of interest" description="Disordered" evidence="2">
    <location>
        <begin position="215"/>
        <end position="245"/>
    </location>
</feature>
<organism evidence="3 4">
    <name type="scientific">Pseudovirgaria hyperparasitica</name>
    <dbReference type="NCBI Taxonomy" id="470096"/>
    <lineage>
        <taxon>Eukaryota</taxon>
        <taxon>Fungi</taxon>
        <taxon>Dikarya</taxon>
        <taxon>Ascomycota</taxon>
        <taxon>Pezizomycotina</taxon>
        <taxon>Dothideomycetes</taxon>
        <taxon>Dothideomycetes incertae sedis</taxon>
        <taxon>Acrospermales</taxon>
        <taxon>Acrospermaceae</taxon>
        <taxon>Pseudovirgaria</taxon>
    </lineage>
</organism>
<evidence type="ECO:0000313" key="4">
    <source>
        <dbReference type="Proteomes" id="UP000799437"/>
    </source>
</evidence>
<keyword evidence="1" id="KW-0175">Coiled coil</keyword>
<protein>
    <submittedName>
        <fullName evidence="3">Uncharacterized protein</fullName>
    </submittedName>
</protein>
<evidence type="ECO:0000313" key="3">
    <source>
        <dbReference type="EMBL" id="KAF2758345.1"/>
    </source>
</evidence>
<feature type="non-terminal residue" evidence="3">
    <location>
        <position position="605"/>
    </location>
</feature>